<feature type="transmembrane region" description="Helical" evidence="2">
    <location>
        <begin position="471"/>
        <end position="490"/>
    </location>
</feature>
<dbReference type="EMBL" id="CAXAMN010024106">
    <property type="protein sequence ID" value="CAK9083789.1"/>
    <property type="molecule type" value="Genomic_DNA"/>
</dbReference>
<keyword evidence="4" id="KW-1185">Reference proteome</keyword>
<evidence type="ECO:0000313" key="4">
    <source>
        <dbReference type="Proteomes" id="UP001642484"/>
    </source>
</evidence>
<protein>
    <submittedName>
        <fullName evidence="3">Uncharacterized protein</fullName>
    </submittedName>
</protein>
<sequence length="795" mass="86549">MFLAFVILATAEAEPPWLGRFRKESTLPSAGSLAVPSETGLDLAELVQKESDLWQLPELPEVQKRLDFDGAQLNTCNLEEADAFWETHPFRKTTKTRQQIQAMRAIKEFKRLLPHLPLILVGDSLLGWRRGCFLSPRANRPVEVATFGSWVDDYGLDNLEEALQAEGHQLDQSECLQGPLMAGCRLRAKLKDSSSGATATIRLGMLLSPPPVAQHPGLFPRCLAACGDSCERCVLAWAVEAPGGRFFACPLPLAGFKVATWMNESFWMPKDVDLYLEFEYGRNWPEPGDFAQGPLASCEPAQSAGFSFSKYPTFISSLPQRKELIRLEQAIGRTHAAQVMETYEAERHLWQRFFDTRSMAWPLRHSRPMTKNKRHLGHQRPSTEGSWSVVVVILLLFLVAFLVRHSSRWRNLFRKALAVPRSAPWRSANLRWALEVNSVEVILLESYVFLSVARISFQSAGSSSGSPWSHALAASMIQAGVALGLLALLPGSDLPWESLHKPCPKSFGPIWFWTLLAGALQSASLWLSFVSLTSLDSLSYALFWSNEAFLTHLLPTRARGLCLLAAAASALGTAATAPAAAALGAAALGALGDAASEAAAGPRNQLLRTCQHCQGFAVLLAVVMLWKGEVFPANYWASFLESRSLPACVACLCILNLGKPYFTQKVSPTLLALGTSITIIAIAILQRCSGALAKPTWQEVAQVILSLVAAGLHALDLAQAPAKAKVVKAPKTMTPSSKAAVARPKAKSILEPRVMKRPPFPLPPRKWTSTTSSEVGSTMASSGHSDAADSEGDGI</sequence>
<gene>
    <name evidence="3" type="ORF">CCMP2556_LOCUS40820</name>
</gene>
<keyword evidence="2" id="KW-0472">Membrane</keyword>
<keyword evidence="2" id="KW-1133">Transmembrane helix</keyword>
<accession>A0ABP0Q6A5</accession>
<organism evidence="3 4">
    <name type="scientific">Durusdinium trenchii</name>
    <dbReference type="NCBI Taxonomy" id="1381693"/>
    <lineage>
        <taxon>Eukaryota</taxon>
        <taxon>Sar</taxon>
        <taxon>Alveolata</taxon>
        <taxon>Dinophyceae</taxon>
        <taxon>Suessiales</taxon>
        <taxon>Symbiodiniaceae</taxon>
        <taxon>Durusdinium</taxon>
    </lineage>
</organism>
<name>A0ABP0Q6A5_9DINO</name>
<keyword evidence="2" id="KW-0812">Transmembrane</keyword>
<evidence type="ECO:0000256" key="1">
    <source>
        <dbReference type="SAM" id="MobiDB-lite"/>
    </source>
</evidence>
<feature type="transmembrane region" description="Helical" evidence="2">
    <location>
        <begin position="510"/>
        <end position="532"/>
    </location>
</feature>
<feature type="compositionally biased region" description="Polar residues" evidence="1">
    <location>
        <begin position="767"/>
        <end position="784"/>
    </location>
</feature>
<proteinExistence type="predicted"/>
<feature type="transmembrane region" description="Helical" evidence="2">
    <location>
        <begin position="385"/>
        <end position="403"/>
    </location>
</feature>
<feature type="transmembrane region" description="Helical" evidence="2">
    <location>
        <begin position="666"/>
        <end position="685"/>
    </location>
</feature>
<evidence type="ECO:0000256" key="2">
    <source>
        <dbReference type="SAM" id="Phobius"/>
    </source>
</evidence>
<feature type="region of interest" description="Disordered" evidence="1">
    <location>
        <begin position="737"/>
        <end position="795"/>
    </location>
</feature>
<dbReference type="Proteomes" id="UP001642484">
    <property type="component" value="Unassembled WGS sequence"/>
</dbReference>
<reference evidence="3 4" key="1">
    <citation type="submission" date="2024-02" db="EMBL/GenBank/DDBJ databases">
        <authorList>
            <person name="Chen Y."/>
            <person name="Shah S."/>
            <person name="Dougan E. K."/>
            <person name="Thang M."/>
            <person name="Chan C."/>
        </authorList>
    </citation>
    <scope>NUCLEOTIDE SEQUENCE [LARGE SCALE GENOMIC DNA]</scope>
</reference>
<comment type="caution">
    <text evidence="3">The sequence shown here is derived from an EMBL/GenBank/DDBJ whole genome shotgun (WGS) entry which is preliminary data.</text>
</comment>
<evidence type="ECO:0000313" key="3">
    <source>
        <dbReference type="EMBL" id="CAK9083789.1"/>
    </source>
</evidence>